<keyword evidence="14" id="KW-1185">Reference proteome</keyword>
<dbReference type="Gene3D" id="1.20.1560.10">
    <property type="entry name" value="ABC transporter type 1, transmembrane domain"/>
    <property type="match status" value="1"/>
</dbReference>
<dbReference type="InterPro" id="IPR003593">
    <property type="entry name" value="AAA+_ATPase"/>
</dbReference>
<evidence type="ECO:0000256" key="4">
    <source>
        <dbReference type="ARBA" id="ARBA00022692"/>
    </source>
</evidence>
<evidence type="ECO:0000256" key="6">
    <source>
        <dbReference type="ARBA" id="ARBA00022741"/>
    </source>
</evidence>
<keyword evidence="9 10" id="KW-0472">Membrane</keyword>
<organism evidence="13 14">
    <name type="scientific">Dimorphilus gyrociliatus</name>
    <dbReference type="NCBI Taxonomy" id="2664684"/>
    <lineage>
        <taxon>Eukaryota</taxon>
        <taxon>Metazoa</taxon>
        <taxon>Spiralia</taxon>
        <taxon>Lophotrochozoa</taxon>
        <taxon>Annelida</taxon>
        <taxon>Polychaeta</taxon>
        <taxon>Polychaeta incertae sedis</taxon>
        <taxon>Dinophilidae</taxon>
        <taxon>Dimorphilus</taxon>
    </lineage>
</organism>
<evidence type="ECO:0000256" key="3">
    <source>
        <dbReference type="ARBA" id="ARBA00022448"/>
    </source>
</evidence>
<dbReference type="SUPFAM" id="SSF52540">
    <property type="entry name" value="P-loop containing nucleoside triphosphate hydrolases"/>
    <property type="match status" value="2"/>
</dbReference>
<keyword evidence="5" id="KW-0677">Repeat</keyword>
<dbReference type="EMBL" id="CAJFCJ010000002">
    <property type="protein sequence ID" value="CAD5112466.1"/>
    <property type="molecule type" value="Genomic_DNA"/>
</dbReference>
<comment type="caution">
    <text evidence="13">The sequence shown here is derived from an EMBL/GenBank/DDBJ whole genome shotgun (WGS) entry which is preliminary data.</text>
</comment>
<keyword evidence="8 10" id="KW-1133">Transmembrane helix</keyword>
<keyword evidence="4 10" id="KW-0812">Transmembrane</keyword>
<reference evidence="13 14" key="1">
    <citation type="submission" date="2020-08" db="EMBL/GenBank/DDBJ databases">
        <authorList>
            <person name="Hejnol A."/>
        </authorList>
    </citation>
    <scope>NUCLEOTIDE SEQUENCE [LARGE SCALE GENOMIC DNA]</scope>
</reference>
<dbReference type="Proteomes" id="UP000549394">
    <property type="component" value="Unassembled WGS sequence"/>
</dbReference>
<feature type="domain" description="ABC transmembrane type-1" evidence="12">
    <location>
        <begin position="322"/>
        <end position="469"/>
    </location>
</feature>
<dbReference type="PROSITE" id="PS50893">
    <property type="entry name" value="ABC_TRANSPORTER_2"/>
    <property type="match status" value="2"/>
</dbReference>
<dbReference type="InterPro" id="IPR011527">
    <property type="entry name" value="ABC1_TM_dom"/>
</dbReference>
<dbReference type="PROSITE" id="PS00211">
    <property type="entry name" value="ABC_TRANSPORTER_1"/>
    <property type="match status" value="2"/>
</dbReference>
<dbReference type="GO" id="GO:0016887">
    <property type="term" value="F:ATP hydrolysis activity"/>
    <property type="evidence" value="ECO:0007669"/>
    <property type="project" value="InterPro"/>
</dbReference>
<dbReference type="GO" id="GO:0016020">
    <property type="term" value="C:membrane"/>
    <property type="evidence" value="ECO:0007669"/>
    <property type="project" value="UniProtKB-SubCell"/>
</dbReference>
<feature type="transmembrane region" description="Helical" evidence="10">
    <location>
        <begin position="362"/>
        <end position="383"/>
    </location>
</feature>
<dbReference type="CDD" id="cd03244">
    <property type="entry name" value="ABCC_MRP_domain2"/>
    <property type="match status" value="1"/>
</dbReference>
<sequence>MKQGILRTDIAMKADSRTLMMNEILSGIQTIKLKKVIETSNTEIPNLVESDKFPQLPRDLHRKNGINNFNFRWKVNANGDKDYLLKAINFSIKREQLIGICGKVGSGKSTLLLNMLGEYSTSNGQISLPSKKSFAPQEPWIYNGTIRENILFGEDFNILKYKKVLHCCCLDKDLETFPLKDQTIVGENGLMLSGGQKSRLSLARSIYRDADIYLLDDPLSALDNRVAKQIMERCIHNYLKYKTVVLVTHQTQFLQDADIVYLIENSTCTEIQKNSLQDFHSENIPNPQMNINVNTNTIESERLNSGASTFKTYTDYLKSGNIVIFLLSLFLFSLVFLMKVLLDKTISILAKEPMNNELLSKVAILLCLMIILEIGKGFLFYINSGLASINLHNKMFAKVMSVAMRFFHINPKGRILNRFSRDMGFIDTELPRMIDFVMAIAGSMMFSICLAIYNVYFLMIPFALAITYVSTTTCAFQYALRQYTLVDGYMTSVERIKEYSLLRSEEDSDKKFPPVSDSWPSNGSLTIKNVFMRYDESLPYSLKNINVNILSGEKIGVVGRTGAGKSSLISALFRMCPVEGEIILDGVNILTDVNLQCSRSVISVIPQDPILFTGTYRSNLDPLDEYCDDDIWMSLKKVYLDKKVGNTAQQLNSTISECGRNLSVGERQLICLARALLKKCHLLIIDEATANVDNETDKCIQNILKCHFKDCTTITIAHRLSTIMDSDKIIVMDSGEVGEYGTVKELLRKEGMFFELVNNQKNIAKDSV</sequence>
<proteinExistence type="inferred from homology"/>
<evidence type="ECO:0000256" key="5">
    <source>
        <dbReference type="ARBA" id="ARBA00022737"/>
    </source>
</evidence>
<evidence type="ECO:0000256" key="9">
    <source>
        <dbReference type="ARBA" id="ARBA00023136"/>
    </source>
</evidence>
<evidence type="ECO:0000259" key="11">
    <source>
        <dbReference type="PROSITE" id="PS50893"/>
    </source>
</evidence>
<dbReference type="GO" id="GO:0140359">
    <property type="term" value="F:ABC-type transporter activity"/>
    <property type="evidence" value="ECO:0007669"/>
    <property type="project" value="InterPro"/>
</dbReference>
<evidence type="ECO:0000256" key="10">
    <source>
        <dbReference type="SAM" id="Phobius"/>
    </source>
</evidence>
<evidence type="ECO:0000256" key="1">
    <source>
        <dbReference type="ARBA" id="ARBA00004141"/>
    </source>
</evidence>
<keyword evidence="7" id="KW-0067">ATP-binding</keyword>
<feature type="domain" description="ABC transporter" evidence="11">
    <location>
        <begin position="525"/>
        <end position="759"/>
    </location>
</feature>
<name>A0A7I8V9W8_9ANNE</name>
<evidence type="ECO:0000259" key="12">
    <source>
        <dbReference type="PROSITE" id="PS50929"/>
    </source>
</evidence>
<dbReference type="InterPro" id="IPR003439">
    <property type="entry name" value="ABC_transporter-like_ATP-bd"/>
</dbReference>
<dbReference type="PANTHER" id="PTHR24223">
    <property type="entry name" value="ATP-BINDING CASSETTE SUB-FAMILY C"/>
    <property type="match status" value="1"/>
</dbReference>
<dbReference type="Gene3D" id="3.40.50.300">
    <property type="entry name" value="P-loop containing nucleotide triphosphate hydrolases"/>
    <property type="match status" value="2"/>
</dbReference>
<evidence type="ECO:0000256" key="2">
    <source>
        <dbReference type="ARBA" id="ARBA00009726"/>
    </source>
</evidence>
<comment type="similarity">
    <text evidence="2">Belongs to the ABC transporter superfamily. ABCC family. Conjugate transporter (TC 3.A.1.208) subfamily.</text>
</comment>
<dbReference type="SUPFAM" id="SSF90123">
    <property type="entry name" value="ABC transporter transmembrane region"/>
    <property type="match status" value="1"/>
</dbReference>
<dbReference type="CDD" id="cd03250">
    <property type="entry name" value="ABCC_MRP_domain1"/>
    <property type="match status" value="1"/>
</dbReference>
<evidence type="ECO:0000313" key="13">
    <source>
        <dbReference type="EMBL" id="CAD5112466.1"/>
    </source>
</evidence>
<dbReference type="OrthoDB" id="6500128at2759"/>
<dbReference type="InterPro" id="IPR050173">
    <property type="entry name" value="ABC_transporter_C-like"/>
</dbReference>
<dbReference type="Pfam" id="PF00664">
    <property type="entry name" value="ABC_membrane"/>
    <property type="match status" value="1"/>
</dbReference>
<dbReference type="InterPro" id="IPR027417">
    <property type="entry name" value="P-loop_NTPase"/>
</dbReference>
<keyword evidence="6" id="KW-0547">Nucleotide-binding</keyword>
<comment type="subcellular location">
    <subcellularLocation>
        <location evidence="1">Membrane</location>
        <topology evidence="1">Multi-pass membrane protein</topology>
    </subcellularLocation>
</comment>
<dbReference type="FunFam" id="3.40.50.300:FF:000973">
    <property type="entry name" value="Multidrug resistance-associated protein 4"/>
    <property type="match status" value="1"/>
</dbReference>
<dbReference type="InterPro" id="IPR017871">
    <property type="entry name" value="ABC_transporter-like_CS"/>
</dbReference>
<dbReference type="Pfam" id="PF00005">
    <property type="entry name" value="ABC_tran"/>
    <property type="match status" value="2"/>
</dbReference>
<feature type="transmembrane region" description="Helical" evidence="10">
    <location>
        <begin position="434"/>
        <end position="453"/>
    </location>
</feature>
<dbReference type="SMART" id="SM00382">
    <property type="entry name" value="AAA"/>
    <property type="match status" value="2"/>
</dbReference>
<evidence type="ECO:0000256" key="8">
    <source>
        <dbReference type="ARBA" id="ARBA00022989"/>
    </source>
</evidence>
<keyword evidence="3" id="KW-0813">Transport</keyword>
<gene>
    <name evidence="13" type="ORF">DGYR_LOCUS1598</name>
</gene>
<dbReference type="FunFam" id="3.40.50.300:FF:000610">
    <property type="entry name" value="Multidrug resistance-associated ABC transporter"/>
    <property type="match status" value="1"/>
</dbReference>
<accession>A0A7I8V9W8</accession>
<dbReference type="GO" id="GO:0005524">
    <property type="term" value="F:ATP binding"/>
    <property type="evidence" value="ECO:0007669"/>
    <property type="project" value="UniProtKB-KW"/>
</dbReference>
<protein>
    <submittedName>
        <fullName evidence="13">DgyrCDS1687</fullName>
    </submittedName>
</protein>
<dbReference type="InterPro" id="IPR036640">
    <property type="entry name" value="ABC1_TM_sf"/>
</dbReference>
<dbReference type="PANTHER" id="PTHR24223:SF456">
    <property type="entry name" value="MULTIDRUG RESISTANCE-ASSOCIATED PROTEIN LETHAL(2)03659"/>
    <property type="match status" value="1"/>
</dbReference>
<dbReference type="PROSITE" id="PS50929">
    <property type="entry name" value="ABC_TM1F"/>
    <property type="match status" value="1"/>
</dbReference>
<evidence type="ECO:0000313" key="14">
    <source>
        <dbReference type="Proteomes" id="UP000549394"/>
    </source>
</evidence>
<feature type="domain" description="ABC transporter" evidence="11">
    <location>
        <begin position="66"/>
        <end position="290"/>
    </location>
</feature>
<feature type="transmembrane region" description="Helical" evidence="10">
    <location>
        <begin position="322"/>
        <end position="342"/>
    </location>
</feature>
<evidence type="ECO:0000256" key="7">
    <source>
        <dbReference type="ARBA" id="ARBA00022840"/>
    </source>
</evidence>
<dbReference type="AlphaFoldDB" id="A0A7I8V9W8"/>